<dbReference type="SUPFAM" id="SSF51445">
    <property type="entry name" value="(Trans)glycosidases"/>
    <property type="match status" value="1"/>
</dbReference>
<evidence type="ECO:0000313" key="11">
    <source>
        <dbReference type="EMBL" id="SPF48273.1"/>
    </source>
</evidence>
<dbReference type="SUPFAM" id="SSF49785">
    <property type="entry name" value="Galactose-binding domain-like"/>
    <property type="match status" value="1"/>
</dbReference>
<evidence type="ECO:0000256" key="6">
    <source>
        <dbReference type="RuleBase" id="RU003679"/>
    </source>
</evidence>
<feature type="domain" description="Beta-galactosidase galactose-binding" evidence="10">
    <location>
        <begin position="530"/>
        <end position="588"/>
    </location>
</feature>
<evidence type="ECO:0000256" key="2">
    <source>
        <dbReference type="ARBA" id="ARBA00022801"/>
    </source>
</evidence>
<evidence type="ECO:0000256" key="1">
    <source>
        <dbReference type="ARBA" id="ARBA00009809"/>
    </source>
</evidence>
<evidence type="ECO:0000256" key="7">
    <source>
        <dbReference type="SAM" id="SignalP"/>
    </source>
</evidence>
<dbReference type="Proteomes" id="UP000238701">
    <property type="component" value="Unassembled WGS sequence"/>
</dbReference>
<feature type="domain" description="Glycoside hydrolase 35 catalytic" evidence="8">
    <location>
        <begin position="45"/>
        <end position="358"/>
    </location>
</feature>
<dbReference type="InterPro" id="IPR017853">
    <property type="entry name" value="GH"/>
</dbReference>
<accession>A0A2U3L8N3</accession>
<dbReference type="InterPro" id="IPR001944">
    <property type="entry name" value="Glycoside_Hdrlase_35"/>
</dbReference>
<feature type="chain" id="PRO_5015639003" description="Beta-galactosidase" evidence="7">
    <location>
        <begin position="21"/>
        <end position="617"/>
    </location>
</feature>
<dbReference type="GO" id="GO:0004565">
    <property type="term" value="F:beta-galactosidase activity"/>
    <property type="evidence" value="ECO:0007669"/>
    <property type="project" value="UniProtKB-EC"/>
</dbReference>
<evidence type="ECO:0000256" key="4">
    <source>
        <dbReference type="PIRSR" id="PIRSR006336-1"/>
    </source>
</evidence>
<dbReference type="Pfam" id="PF21317">
    <property type="entry name" value="BetaGal_ABD_1"/>
    <property type="match status" value="1"/>
</dbReference>
<keyword evidence="2 5" id="KW-0378">Hydrolase</keyword>
<dbReference type="GO" id="GO:0005975">
    <property type="term" value="P:carbohydrate metabolic process"/>
    <property type="evidence" value="ECO:0007669"/>
    <property type="project" value="InterPro"/>
</dbReference>
<dbReference type="InterPro" id="IPR048912">
    <property type="entry name" value="BetaGal1-like_ABD1"/>
</dbReference>
<dbReference type="Gene3D" id="3.20.20.80">
    <property type="entry name" value="Glycosidases"/>
    <property type="match status" value="1"/>
</dbReference>
<evidence type="ECO:0000256" key="3">
    <source>
        <dbReference type="ARBA" id="ARBA00023295"/>
    </source>
</evidence>
<proteinExistence type="inferred from homology"/>
<keyword evidence="7" id="KW-0732">Signal</keyword>
<feature type="signal peptide" evidence="7">
    <location>
        <begin position="1"/>
        <end position="20"/>
    </location>
</feature>
<dbReference type="AlphaFoldDB" id="A0A2U3L8N3"/>
<dbReference type="EMBL" id="OMOD01000180">
    <property type="protein sequence ID" value="SPF48273.1"/>
    <property type="molecule type" value="Genomic_DNA"/>
</dbReference>
<dbReference type="PRINTS" id="PR00742">
    <property type="entry name" value="GLHYDRLASE35"/>
</dbReference>
<dbReference type="PANTHER" id="PTHR23421">
    <property type="entry name" value="BETA-GALACTOSIDASE RELATED"/>
    <property type="match status" value="1"/>
</dbReference>
<feature type="active site" description="Nucleophile" evidence="4">
    <location>
        <position position="268"/>
    </location>
</feature>
<dbReference type="PROSITE" id="PS51257">
    <property type="entry name" value="PROKAR_LIPOPROTEIN"/>
    <property type="match status" value="1"/>
</dbReference>
<dbReference type="InterPro" id="IPR026283">
    <property type="entry name" value="B-gal_1-like"/>
</dbReference>
<evidence type="ECO:0000259" key="10">
    <source>
        <dbReference type="Pfam" id="PF21467"/>
    </source>
</evidence>
<dbReference type="OrthoDB" id="9813184at2"/>
<dbReference type="Gene3D" id="2.60.120.260">
    <property type="entry name" value="Galactose-binding domain-like"/>
    <property type="match status" value="2"/>
</dbReference>
<dbReference type="InterPro" id="IPR008979">
    <property type="entry name" value="Galactose-bd-like_sf"/>
</dbReference>
<name>A0A2U3L8N3_9BACT</name>
<reference evidence="12" key="1">
    <citation type="submission" date="2018-02" db="EMBL/GenBank/DDBJ databases">
        <authorList>
            <person name="Hausmann B."/>
        </authorList>
    </citation>
    <scope>NUCLEOTIDE SEQUENCE [LARGE SCALE GENOMIC DNA]</scope>
    <source>
        <strain evidence="12">Peat soil MAG SbA1</strain>
    </source>
</reference>
<feature type="active site" description="Proton donor" evidence="4">
    <location>
        <position position="192"/>
    </location>
</feature>
<dbReference type="InterPro" id="IPR048913">
    <property type="entry name" value="BetaGal_gal-bd"/>
</dbReference>
<comment type="similarity">
    <text evidence="1 6">Belongs to the glycosyl hydrolase 35 family.</text>
</comment>
<dbReference type="PIRSF" id="PIRSF006336">
    <property type="entry name" value="B-gal"/>
    <property type="match status" value="1"/>
</dbReference>
<comment type="catalytic activity">
    <reaction evidence="5">
        <text>Hydrolysis of terminal non-reducing beta-D-galactose residues in beta-D-galactosides.</text>
        <dbReference type="EC" id="3.2.1.23"/>
    </reaction>
</comment>
<keyword evidence="3 5" id="KW-0326">Glycosidase</keyword>
<dbReference type="InterPro" id="IPR031330">
    <property type="entry name" value="Gly_Hdrlase_35_cat"/>
</dbReference>
<sequence>MKSFAVYFILNALVACSALAFPGAACAQSTGTAPVHHFGIEGGHFVLDGKPFQIISGEMHYARIPREYWRDRLKKARAMGLNTVSTYVFWNAHEPKPGVYDFSGSLDVAAFVRMAQEEGLYVILRPGPYSCAEWDLGGFPAWLLADPKIVLRSTDEKFMGPAEHWLARLGRELAPLQITQGGPILAVQVENEYGSFGNDKEYLKRVLTALRNGGLGEVMLYTADGADELAAGTLPGIHAVVNFGPGDAKDEFEKLQRFRPGRPVMSGEYWDGWFDHWGVKHEVTDTKQQAQELEWILGQGYSINLYMFHGGTTFGFMNGANFDKVYEPDVTSYDYDSPVSESGALTKKYFAFREVIAKHRPGVNIPEPPVPLPMIEVPEFDLQESTPLWSNLPAAISVESPRSMETFGQSYGYILYRTKVRAVTGELQIRELRSYAQVFVNGKLAGTLDRRKKQDRLRIEASAESQLDILVEGTGRINFSAQLRNERQGISGAVTLAGKELSGWQIFPLPMDDLSKLQFHESLRNAPVGPAFYRGHFDLKNTGDTFLDTRGWGKGAVWINGHALGRFWNLGPLQTLYVPAPWLRKGTNEIVVFTQAQPHDARLRGLRQPILDELGSE</sequence>
<feature type="domain" description="Beta-galactosidase 1-like first all-beta" evidence="9">
    <location>
        <begin position="401"/>
        <end position="510"/>
    </location>
</feature>
<evidence type="ECO:0000313" key="12">
    <source>
        <dbReference type="Proteomes" id="UP000238701"/>
    </source>
</evidence>
<evidence type="ECO:0000259" key="9">
    <source>
        <dbReference type="Pfam" id="PF21317"/>
    </source>
</evidence>
<dbReference type="FunFam" id="3.20.20.80:FF:000115">
    <property type="entry name" value="Beta-galactosidase"/>
    <property type="match status" value="1"/>
</dbReference>
<organism evidence="11 12">
    <name type="scientific">Candidatus Sulfotelmatobacter kueseliae</name>
    <dbReference type="NCBI Taxonomy" id="2042962"/>
    <lineage>
        <taxon>Bacteria</taxon>
        <taxon>Pseudomonadati</taxon>
        <taxon>Acidobacteriota</taxon>
        <taxon>Terriglobia</taxon>
        <taxon>Terriglobales</taxon>
        <taxon>Candidatus Korobacteraceae</taxon>
        <taxon>Candidatus Sulfotelmatobacter</taxon>
    </lineage>
</organism>
<protein>
    <recommendedName>
        <fullName evidence="5">Beta-galactosidase</fullName>
        <ecNumber evidence="5">3.2.1.23</ecNumber>
    </recommendedName>
</protein>
<dbReference type="Pfam" id="PF21467">
    <property type="entry name" value="BetaGal_gal-bd"/>
    <property type="match status" value="1"/>
</dbReference>
<gene>
    <name evidence="11" type="primary">bga</name>
    <name evidence="11" type="ORF">SBA1_820075</name>
</gene>
<dbReference type="Pfam" id="PF01301">
    <property type="entry name" value="Glyco_hydro_35"/>
    <property type="match status" value="1"/>
</dbReference>
<evidence type="ECO:0000256" key="5">
    <source>
        <dbReference type="RuleBase" id="RU000675"/>
    </source>
</evidence>
<dbReference type="FunFam" id="2.60.120.260:FF:000049">
    <property type="entry name" value="Beta-galactosidase"/>
    <property type="match status" value="1"/>
</dbReference>
<dbReference type="EC" id="3.2.1.23" evidence="5"/>
<evidence type="ECO:0000259" key="8">
    <source>
        <dbReference type="Pfam" id="PF01301"/>
    </source>
</evidence>
<dbReference type="InterPro" id="IPR019801">
    <property type="entry name" value="Glyco_hydro_35_CS"/>
</dbReference>
<dbReference type="PROSITE" id="PS01182">
    <property type="entry name" value="GLYCOSYL_HYDROL_F35"/>
    <property type="match status" value="1"/>
</dbReference>